<proteinExistence type="predicted"/>
<dbReference type="SMART" id="SM00856">
    <property type="entry name" value="PMEI"/>
    <property type="match status" value="1"/>
</dbReference>
<organism evidence="3 4">
    <name type="scientific">Zingiber officinale</name>
    <name type="common">Ginger</name>
    <name type="synonym">Amomum zingiber</name>
    <dbReference type="NCBI Taxonomy" id="94328"/>
    <lineage>
        <taxon>Eukaryota</taxon>
        <taxon>Viridiplantae</taxon>
        <taxon>Streptophyta</taxon>
        <taxon>Embryophyta</taxon>
        <taxon>Tracheophyta</taxon>
        <taxon>Spermatophyta</taxon>
        <taxon>Magnoliopsida</taxon>
        <taxon>Liliopsida</taxon>
        <taxon>Zingiberales</taxon>
        <taxon>Zingiberaceae</taxon>
        <taxon>Zingiber</taxon>
    </lineage>
</organism>
<evidence type="ECO:0000313" key="4">
    <source>
        <dbReference type="Proteomes" id="UP000734854"/>
    </source>
</evidence>
<evidence type="ECO:0000313" key="3">
    <source>
        <dbReference type="EMBL" id="KAG6518489.1"/>
    </source>
</evidence>
<dbReference type="GO" id="GO:0004857">
    <property type="term" value="F:enzyme inhibitor activity"/>
    <property type="evidence" value="ECO:0007669"/>
    <property type="project" value="InterPro"/>
</dbReference>
<feature type="chain" id="PRO_5035258337" description="Pectinesterase inhibitor domain-containing protein" evidence="1">
    <location>
        <begin position="26"/>
        <end position="190"/>
    </location>
</feature>
<dbReference type="EMBL" id="JACMSC010000006">
    <property type="protein sequence ID" value="KAG6518489.1"/>
    <property type="molecule type" value="Genomic_DNA"/>
</dbReference>
<accession>A0A8J5H7R7</accession>
<feature type="signal peptide" evidence="1">
    <location>
        <begin position="1"/>
        <end position="25"/>
    </location>
</feature>
<dbReference type="CDD" id="cd15798">
    <property type="entry name" value="PMEI-like_3"/>
    <property type="match status" value="1"/>
</dbReference>
<sequence length="190" mass="19986">MLSGAENLLAILIVLACASPYPSHAAAAPSRSSSIVLSACARARYPSLCVRTFILTTPSSDVDFARATTASALSSARHSAAFLRQGPLPASAAFRDCAGLLLHSVDQLDRVSRQLAGDKAAQRRLGDAQTWVSAAMTDQDMCLQELGAEEGAGSASKELSARVTTAWQLASNALYFITQLSDSRGRGRNN</sequence>
<reference evidence="3 4" key="1">
    <citation type="submission" date="2020-08" db="EMBL/GenBank/DDBJ databases">
        <title>Plant Genome Project.</title>
        <authorList>
            <person name="Zhang R.-G."/>
        </authorList>
    </citation>
    <scope>NUCLEOTIDE SEQUENCE [LARGE SCALE GENOMIC DNA]</scope>
    <source>
        <tissue evidence="3">Rhizome</tissue>
    </source>
</reference>
<keyword evidence="4" id="KW-1185">Reference proteome</keyword>
<evidence type="ECO:0000259" key="2">
    <source>
        <dbReference type="SMART" id="SM00856"/>
    </source>
</evidence>
<evidence type="ECO:0000256" key="1">
    <source>
        <dbReference type="SAM" id="SignalP"/>
    </source>
</evidence>
<gene>
    <name evidence="3" type="ORF">ZIOFF_021964</name>
</gene>
<dbReference type="PANTHER" id="PTHR31080:SF110">
    <property type="entry name" value="PECTINESTERASE INHIBITOR 3"/>
    <property type="match status" value="1"/>
</dbReference>
<dbReference type="PANTHER" id="PTHR31080">
    <property type="entry name" value="PECTINESTERASE INHIBITOR-LIKE"/>
    <property type="match status" value="1"/>
</dbReference>
<dbReference type="Pfam" id="PF04043">
    <property type="entry name" value="PMEI"/>
    <property type="match status" value="1"/>
</dbReference>
<dbReference type="OrthoDB" id="1430376at2759"/>
<keyword evidence="1" id="KW-0732">Signal</keyword>
<name>A0A8J5H7R7_ZINOF</name>
<dbReference type="InterPro" id="IPR006501">
    <property type="entry name" value="Pectinesterase_inhib_dom"/>
</dbReference>
<comment type="caution">
    <text evidence="3">The sequence shown here is derived from an EMBL/GenBank/DDBJ whole genome shotgun (WGS) entry which is preliminary data.</text>
</comment>
<feature type="domain" description="Pectinesterase inhibitor" evidence="2">
    <location>
        <begin position="31"/>
        <end position="176"/>
    </location>
</feature>
<protein>
    <recommendedName>
        <fullName evidence="2">Pectinesterase inhibitor domain-containing protein</fullName>
    </recommendedName>
</protein>
<dbReference type="AlphaFoldDB" id="A0A8J5H7R7"/>
<dbReference type="InterPro" id="IPR051955">
    <property type="entry name" value="PME_Inhibitor"/>
</dbReference>
<dbReference type="NCBIfam" id="TIGR01614">
    <property type="entry name" value="PME_inhib"/>
    <property type="match status" value="1"/>
</dbReference>
<dbReference type="Proteomes" id="UP000734854">
    <property type="component" value="Unassembled WGS sequence"/>
</dbReference>